<organism evidence="2 3">
    <name type="scientific">Niveispirillum lacus</name>
    <dbReference type="NCBI Taxonomy" id="1981099"/>
    <lineage>
        <taxon>Bacteria</taxon>
        <taxon>Pseudomonadati</taxon>
        <taxon>Pseudomonadota</taxon>
        <taxon>Alphaproteobacteria</taxon>
        <taxon>Rhodospirillales</taxon>
        <taxon>Azospirillaceae</taxon>
        <taxon>Niveispirillum</taxon>
    </lineage>
</organism>
<dbReference type="Proteomes" id="UP000216998">
    <property type="component" value="Unassembled WGS sequence"/>
</dbReference>
<dbReference type="GO" id="GO:0005952">
    <property type="term" value="C:cAMP-dependent protein kinase complex"/>
    <property type="evidence" value="ECO:0007669"/>
    <property type="project" value="InterPro"/>
</dbReference>
<reference evidence="2 3" key="1">
    <citation type="submission" date="2017-07" db="EMBL/GenBank/DDBJ databases">
        <title>Niveispirillum cyanobacteriorum sp. nov., isolated from cyanobacterial aggregates in a eutrophic lake.</title>
        <authorList>
            <person name="Cai H."/>
        </authorList>
    </citation>
    <scope>NUCLEOTIDE SEQUENCE [LARGE SCALE GENOMIC DNA]</scope>
    <source>
        <strain evidence="3">TH1-14</strain>
    </source>
</reference>
<dbReference type="PRINTS" id="PR00103">
    <property type="entry name" value="CAMPKINASE"/>
</dbReference>
<dbReference type="GO" id="GO:0005829">
    <property type="term" value="C:cytosol"/>
    <property type="evidence" value="ECO:0007669"/>
    <property type="project" value="TreeGrafter"/>
</dbReference>
<dbReference type="PROSITE" id="PS50042">
    <property type="entry name" value="CNMP_BINDING_3"/>
    <property type="match status" value="1"/>
</dbReference>
<feature type="domain" description="Cyclic nucleotide-binding" evidence="1">
    <location>
        <begin position="100"/>
        <end position="219"/>
    </location>
</feature>
<evidence type="ECO:0000259" key="1">
    <source>
        <dbReference type="PROSITE" id="PS50042"/>
    </source>
</evidence>
<dbReference type="SMART" id="SM00100">
    <property type="entry name" value="cNMP"/>
    <property type="match status" value="1"/>
</dbReference>
<dbReference type="GO" id="GO:0030552">
    <property type="term" value="F:cAMP binding"/>
    <property type="evidence" value="ECO:0007669"/>
    <property type="project" value="TreeGrafter"/>
</dbReference>
<dbReference type="GO" id="GO:0004862">
    <property type="term" value="F:cAMP-dependent protein kinase inhibitor activity"/>
    <property type="evidence" value="ECO:0007669"/>
    <property type="project" value="TreeGrafter"/>
</dbReference>
<dbReference type="Pfam" id="PF00027">
    <property type="entry name" value="cNMP_binding"/>
    <property type="match status" value="1"/>
</dbReference>
<dbReference type="EMBL" id="NOXU01000022">
    <property type="protein sequence ID" value="OYQ36540.1"/>
    <property type="molecule type" value="Genomic_DNA"/>
</dbReference>
<dbReference type="OrthoDB" id="9809206at2"/>
<dbReference type="InterPro" id="IPR050503">
    <property type="entry name" value="cAMP-dep_PK_reg_su-like"/>
</dbReference>
<dbReference type="GO" id="GO:0034236">
    <property type="term" value="F:protein kinase A catalytic subunit binding"/>
    <property type="evidence" value="ECO:0007669"/>
    <property type="project" value="TreeGrafter"/>
</dbReference>
<dbReference type="SUPFAM" id="SSF51206">
    <property type="entry name" value="cAMP-binding domain-like"/>
    <property type="match status" value="1"/>
</dbReference>
<gene>
    <name evidence="2" type="ORF">CHU95_04825</name>
</gene>
<comment type="caution">
    <text evidence="2">The sequence shown here is derived from an EMBL/GenBank/DDBJ whole genome shotgun (WGS) entry which is preliminary data.</text>
</comment>
<dbReference type="InterPro" id="IPR014710">
    <property type="entry name" value="RmlC-like_jellyroll"/>
</dbReference>
<keyword evidence="3" id="KW-1185">Reference proteome</keyword>
<dbReference type="Gene3D" id="2.60.120.10">
    <property type="entry name" value="Jelly Rolls"/>
    <property type="match status" value="1"/>
</dbReference>
<dbReference type="AlphaFoldDB" id="A0A255Z7C5"/>
<proteinExistence type="predicted"/>
<dbReference type="InterPro" id="IPR018490">
    <property type="entry name" value="cNMP-bd_dom_sf"/>
</dbReference>
<dbReference type="PANTHER" id="PTHR11635:SF152">
    <property type="entry name" value="CAMP-DEPENDENT PROTEIN KINASE TYPE I REGULATORY SUBUNIT-RELATED"/>
    <property type="match status" value="1"/>
</dbReference>
<evidence type="ECO:0000313" key="3">
    <source>
        <dbReference type="Proteomes" id="UP000216998"/>
    </source>
</evidence>
<accession>A0A255Z7C5</accession>
<name>A0A255Z7C5_9PROT</name>
<dbReference type="PANTHER" id="PTHR11635">
    <property type="entry name" value="CAMP-DEPENDENT PROTEIN KINASE REGULATORY CHAIN"/>
    <property type="match status" value="1"/>
</dbReference>
<evidence type="ECO:0000313" key="2">
    <source>
        <dbReference type="EMBL" id="OYQ36540.1"/>
    </source>
</evidence>
<dbReference type="InterPro" id="IPR000595">
    <property type="entry name" value="cNMP-bd_dom"/>
</dbReference>
<protein>
    <recommendedName>
        <fullName evidence="1">Cyclic nucleotide-binding domain-containing protein</fullName>
    </recommendedName>
</protein>
<sequence>MVAGASPPQASNTLSPSAAKRPAACRRAACCSACRGCARNRMLCGYWGGGIRTGGGLDSEGRLRHHYDNKVPPTQNRRRREGIMVANLTAQVEALRRLPLFKDVETAQLKLLAFTSETACFKDGEALFRQDEPSDAAYVILEGRVDMIIDTPTGLIDLGTFAGSGIIGEVSILCDRPRMATAFAVGDVATLRIGRDAFFRLIEEFPRIALPMLRDVARRLEFMTVELSRARA</sequence>
<dbReference type="CDD" id="cd00038">
    <property type="entry name" value="CAP_ED"/>
    <property type="match status" value="1"/>
</dbReference>